<name>A0A220TZW5_9BACI</name>
<gene>
    <name evidence="3" type="ORF">CFK37_03860</name>
</gene>
<organism evidence="3 4">
    <name type="scientific">Virgibacillus phasianinus</name>
    <dbReference type="NCBI Taxonomy" id="2017483"/>
    <lineage>
        <taxon>Bacteria</taxon>
        <taxon>Bacillati</taxon>
        <taxon>Bacillota</taxon>
        <taxon>Bacilli</taxon>
        <taxon>Bacillales</taxon>
        <taxon>Bacillaceae</taxon>
        <taxon>Virgibacillus</taxon>
    </lineage>
</organism>
<evidence type="ECO:0000313" key="3">
    <source>
        <dbReference type="EMBL" id="ASK61367.1"/>
    </source>
</evidence>
<dbReference type="OrthoDB" id="2963631at2"/>
<evidence type="ECO:0000313" key="4">
    <source>
        <dbReference type="Proteomes" id="UP000198312"/>
    </source>
</evidence>
<proteinExistence type="predicted"/>
<keyword evidence="4" id="KW-1185">Reference proteome</keyword>
<sequence length="199" mass="23865">MPVTHDFEKELANRYTALLSAKEKEVLYPDNEGYKWKREKLETLYQDTVLKSKYPKERLKNLEEEVQKEQDNQMNQAEQFKQAYKQGILQKLQFTKEETNYKDAYKQEVLKSLNKEPSEKETPPDESKKGEQEMKDFEAKHGYEKVYMLKREVLDEIKEMDLTPVQKEKVNQIEKGLEQERLMKLGNKKDKNQENDMEM</sequence>
<evidence type="ECO:0000256" key="2">
    <source>
        <dbReference type="SAM" id="MobiDB-lite"/>
    </source>
</evidence>
<protein>
    <submittedName>
        <fullName evidence="3">Uncharacterized protein</fullName>
    </submittedName>
</protein>
<dbReference type="EMBL" id="CP022315">
    <property type="protein sequence ID" value="ASK61367.1"/>
    <property type="molecule type" value="Genomic_DNA"/>
</dbReference>
<evidence type="ECO:0000256" key="1">
    <source>
        <dbReference type="SAM" id="Coils"/>
    </source>
</evidence>
<feature type="coiled-coil region" evidence="1">
    <location>
        <begin position="56"/>
        <end position="83"/>
    </location>
</feature>
<dbReference type="Proteomes" id="UP000198312">
    <property type="component" value="Chromosome"/>
</dbReference>
<accession>A0A220TZW5</accession>
<feature type="region of interest" description="Disordered" evidence="2">
    <location>
        <begin position="108"/>
        <end position="137"/>
    </location>
</feature>
<feature type="region of interest" description="Disordered" evidence="2">
    <location>
        <begin position="158"/>
        <end position="199"/>
    </location>
</feature>
<dbReference type="RefSeq" id="WP_089060644.1">
    <property type="nucleotide sequence ID" value="NZ_CP022315.1"/>
</dbReference>
<dbReference type="AlphaFoldDB" id="A0A220TZW5"/>
<dbReference type="KEGG" id="vil:CFK37_03860"/>
<reference evidence="3 4" key="1">
    <citation type="submission" date="2017-07" db="EMBL/GenBank/DDBJ databases">
        <title>Virgibacillus sp. LM2416.</title>
        <authorList>
            <person name="Tak E.J."/>
            <person name="Bae J.-W."/>
        </authorList>
    </citation>
    <scope>NUCLEOTIDE SEQUENCE [LARGE SCALE GENOMIC DNA]</scope>
    <source>
        <strain evidence="3 4">LM2416</strain>
    </source>
</reference>
<keyword evidence="1" id="KW-0175">Coiled coil</keyword>